<keyword evidence="10" id="KW-1185">Reference proteome</keyword>
<feature type="domain" description="EXPERA" evidence="8">
    <location>
        <begin position="41"/>
        <end position="211"/>
    </location>
</feature>
<keyword evidence="5 6" id="KW-0472">Membrane</keyword>
<dbReference type="GO" id="GO:0016020">
    <property type="term" value="C:membrane"/>
    <property type="evidence" value="ECO:0007669"/>
    <property type="project" value="UniProtKB-SubCell"/>
</dbReference>
<evidence type="ECO:0000256" key="7">
    <source>
        <dbReference type="SAM" id="Phobius"/>
    </source>
</evidence>
<comment type="caution">
    <text evidence="9">The sequence shown here is derived from an EMBL/GenBank/DDBJ whole genome shotgun (WGS) entry which is preliminary data.</text>
</comment>
<dbReference type="EMBL" id="CAJHIA010000002">
    <property type="protein sequence ID" value="CAD6439401.1"/>
    <property type="molecule type" value="Genomic_DNA"/>
</dbReference>
<feature type="transmembrane region" description="Helical" evidence="7">
    <location>
        <begin position="42"/>
        <end position="65"/>
    </location>
</feature>
<evidence type="ECO:0000256" key="5">
    <source>
        <dbReference type="ARBA" id="ARBA00023136"/>
    </source>
</evidence>
<dbReference type="PANTHER" id="PTHR14207">
    <property type="entry name" value="STEROL ISOMERASE"/>
    <property type="match status" value="1"/>
</dbReference>
<evidence type="ECO:0000256" key="3">
    <source>
        <dbReference type="ARBA" id="ARBA00022692"/>
    </source>
</evidence>
<dbReference type="AlphaFoldDB" id="A0A8H2VLA9"/>
<proteinExistence type="inferred from homology"/>
<feature type="transmembrane region" description="Helical" evidence="7">
    <location>
        <begin position="12"/>
        <end position="30"/>
    </location>
</feature>
<comment type="similarity">
    <text evidence="2">Belongs to the EBP family.</text>
</comment>
<evidence type="ECO:0000256" key="2">
    <source>
        <dbReference type="ARBA" id="ARBA00008337"/>
    </source>
</evidence>
<dbReference type="InterPro" id="IPR007905">
    <property type="entry name" value="EBP"/>
</dbReference>
<dbReference type="OrthoDB" id="5415655at2759"/>
<dbReference type="Proteomes" id="UP000624404">
    <property type="component" value="Unassembled WGS sequence"/>
</dbReference>
<comment type="subcellular location">
    <subcellularLocation>
        <location evidence="1">Membrane</location>
        <topology evidence="1">Multi-pass membrane protein</topology>
    </subcellularLocation>
</comment>
<evidence type="ECO:0000313" key="9">
    <source>
        <dbReference type="EMBL" id="CAD6439401.1"/>
    </source>
</evidence>
<dbReference type="GO" id="GO:0047750">
    <property type="term" value="F:cholestenol delta-isomerase activity"/>
    <property type="evidence" value="ECO:0007669"/>
    <property type="project" value="InterPro"/>
</dbReference>
<feature type="transmembrane region" description="Helical" evidence="7">
    <location>
        <begin position="155"/>
        <end position="173"/>
    </location>
</feature>
<dbReference type="PROSITE" id="PS51751">
    <property type="entry name" value="EXPERA"/>
    <property type="match status" value="1"/>
</dbReference>
<dbReference type="GO" id="GO:0005783">
    <property type="term" value="C:endoplasmic reticulum"/>
    <property type="evidence" value="ECO:0007669"/>
    <property type="project" value="TreeGrafter"/>
</dbReference>
<protein>
    <submittedName>
        <fullName evidence="9">776abcda-2cd0-4200-abe5-d9a7a02ae3f1</fullName>
    </submittedName>
</protein>
<evidence type="ECO:0000256" key="1">
    <source>
        <dbReference type="ARBA" id="ARBA00004141"/>
    </source>
</evidence>
<keyword evidence="4 6" id="KW-1133">Transmembrane helix</keyword>
<organism evidence="9 10">
    <name type="scientific">Sclerotinia trifoliorum</name>
    <dbReference type="NCBI Taxonomy" id="28548"/>
    <lineage>
        <taxon>Eukaryota</taxon>
        <taxon>Fungi</taxon>
        <taxon>Dikarya</taxon>
        <taxon>Ascomycota</taxon>
        <taxon>Pezizomycotina</taxon>
        <taxon>Leotiomycetes</taxon>
        <taxon>Helotiales</taxon>
        <taxon>Sclerotiniaceae</taxon>
        <taxon>Sclerotinia</taxon>
    </lineage>
</organism>
<evidence type="ECO:0000259" key="8">
    <source>
        <dbReference type="PROSITE" id="PS51751"/>
    </source>
</evidence>
<dbReference type="Pfam" id="PF05241">
    <property type="entry name" value="EBP"/>
    <property type="match status" value="1"/>
</dbReference>
<feature type="transmembrane region" description="Helical" evidence="7">
    <location>
        <begin position="193"/>
        <end position="215"/>
    </location>
</feature>
<evidence type="ECO:0000313" key="10">
    <source>
        <dbReference type="Proteomes" id="UP000624404"/>
    </source>
</evidence>
<accession>A0A8H2VLA9</accession>
<name>A0A8H2VLA9_9HELO</name>
<keyword evidence="3 6" id="KW-0812">Transmembrane</keyword>
<gene>
    <name evidence="9" type="ORF">SCLTRI_LOCUS196</name>
</gene>
<dbReference type="GO" id="GO:0016125">
    <property type="term" value="P:sterol metabolic process"/>
    <property type="evidence" value="ECO:0007669"/>
    <property type="project" value="InterPro"/>
</dbReference>
<evidence type="ECO:0000256" key="4">
    <source>
        <dbReference type="ARBA" id="ARBA00022989"/>
    </source>
</evidence>
<dbReference type="PANTHER" id="PTHR14207:SF1">
    <property type="entry name" value="EMOPAMIL-BINDING PROTEIN-LIKE"/>
    <property type="match status" value="1"/>
</dbReference>
<sequence length="245" mass="28101">MSSMMEHIDQTTILSLLGVVAILLSSYILSNRVLSPTIPSSLRILFIWHSFDFLIHTIFEGSFLYNCFFSRVPFDSSIAHPVALTNFLGTSQFVYGAQYADNWASKLWMVYAQADRRWAGADLTVVSLELLTVLGAGPLALWICWGIVRKDWRVNFWMVVLATGELYGGFMTFAPEWLTGNQNLNTSNFMFKWVYLVFFNMLWVFLPIYAMYVAFYDIGNAMQVRNSVINARVEIMKSQKQAKKN</sequence>
<dbReference type="InterPro" id="IPR033118">
    <property type="entry name" value="EXPERA"/>
</dbReference>
<evidence type="ECO:0000256" key="6">
    <source>
        <dbReference type="PROSITE-ProRule" id="PRU01087"/>
    </source>
</evidence>
<feature type="transmembrane region" description="Helical" evidence="7">
    <location>
        <begin position="125"/>
        <end position="148"/>
    </location>
</feature>
<reference evidence="9" key="1">
    <citation type="submission" date="2020-10" db="EMBL/GenBank/DDBJ databases">
        <authorList>
            <person name="Kusch S."/>
        </authorList>
    </citation>
    <scope>NUCLEOTIDE SEQUENCE</scope>
    <source>
        <strain evidence="9">SwB9</strain>
    </source>
</reference>